<keyword evidence="4 6" id="KW-1133">Transmembrane helix</keyword>
<comment type="subcellular location">
    <subcellularLocation>
        <location evidence="1">Cell membrane</location>
        <topology evidence="1">Multi-pass membrane protein</topology>
    </subcellularLocation>
</comment>
<name>A0ABV7HES1_9GAMM</name>
<dbReference type="InterPro" id="IPR004869">
    <property type="entry name" value="MMPL_dom"/>
</dbReference>
<evidence type="ECO:0000256" key="3">
    <source>
        <dbReference type="ARBA" id="ARBA00022692"/>
    </source>
</evidence>
<dbReference type="Pfam" id="PF03176">
    <property type="entry name" value="MMPL"/>
    <property type="match status" value="2"/>
</dbReference>
<dbReference type="PROSITE" id="PS50156">
    <property type="entry name" value="SSD"/>
    <property type="match status" value="1"/>
</dbReference>
<feature type="transmembrane region" description="Helical" evidence="6">
    <location>
        <begin position="343"/>
        <end position="368"/>
    </location>
</feature>
<evidence type="ECO:0000256" key="2">
    <source>
        <dbReference type="ARBA" id="ARBA00022475"/>
    </source>
</evidence>
<evidence type="ECO:0000313" key="8">
    <source>
        <dbReference type="EMBL" id="MFC3151073.1"/>
    </source>
</evidence>
<dbReference type="RefSeq" id="WP_386719164.1">
    <property type="nucleotide sequence ID" value="NZ_JBHRSZ010000004.1"/>
</dbReference>
<feature type="transmembrane region" description="Helical" evidence="6">
    <location>
        <begin position="244"/>
        <end position="264"/>
    </location>
</feature>
<dbReference type="Gene3D" id="1.20.1640.10">
    <property type="entry name" value="Multidrug efflux transporter AcrB transmembrane domain"/>
    <property type="match status" value="2"/>
</dbReference>
<keyword evidence="9" id="KW-1185">Reference proteome</keyword>
<dbReference type="EMBL" id="JBHRSZ010000004">
    <property type="protein sequence ID" value="MFC3151073.1"/>
    <property type="molecule type" value="Genomic_DNA"/>
</dbReference>
<dbReference type="InterPro" id="IPR000731">
    <property type="entry name" value="SSD"/>
</dbReference>
<protein>
    <submittedName>
        <fullName evidence="8">RND family transporter</fullName>
    </submittedName>
</protein>
<evidence type="ECO:0000256" key="6">
    <source>
        <dbReference type="SAM" id="Phobius"/>
    </source>
</evidence>
<feature type="domain" description="SSD" evidence="7">
    <location>
        <begin position="242"/>
        <end position="369"/>
    </location>
</feature>
<feature type="transmembrane region" description="Helical" evidence="6">
    <location>
        <begin position="406"/>
        <end position="425"/>
    </location>
</feature>
<keyword evidence="3 6" id="KW-0812">Transmembrane</keyword>
<dbReference type="Proteomes" id="UP001595476">
    <property type="component" value="Unassembled WGS sequence"/>
</dbReference>
<dbReference type="InterPro" id="IPR050545">
    <property type="entry name" value="Mycobact_MmpL"/>
</dbReference>
<feature type="transmembrane region" description="Helical" evidence="6">
    <location>
        <begin position="713"/>
        <end position="733"/>
    </location>
</feature>
<feature type="transmembrane region" description="Helical" evidence="6">
    <location>
        <begin position="218"/>
        <end position="237"/>
    </location>
</feature>
<evidence type="ECO:0000313" key="9">
    <source>
        <dbReference type="Proteomes" id="UP001595476"/>
    </source>
</evidence>
<feature type="transmembrane region" description="Helical" evidence="6">
    <location>
        <begin position="792"/>
        <end position="810"/>
    </location>
</feature>
<feature type="transmembrane region" description="Helical" evidence="6">
    <location>
        <begin position="816"/>
        <end position="839"/>
    </location>
</feature>
<evidence type="ECO:0000259" key="7">
    <source>
        <dbReference type="PROSITE" id="PS50156"/>
    </source>
</evidence>
<gene>
    <name evidence="8" type="ORF">ACFOEK_08540</name>
</gene>
<dbReference type="InterPro" id="IPR001036">
    <property type="entry name" value="Acrflvin-R"/>
</dbReference>
<accession>A0ABV7HES1</accession>
<organism evidence="8 9">
    <name type="scientific">Litoribrevibacter euphylliae</name>
    <dbReference type="NCBI Taxonomy" id="1834034"/>
    <lineage>
        <taxon>Bacteria</taxon>
        <taxon>Pseudomonadati</taxon>
        <taxon>Pseudomonadota</taxon>
        <taxon>Gammaproteobacteria</taxon>
        <taxon>Oceanospirillales</taxon>
        <taxon>Oceanospirillaceae</taxon>
        <taxon>Litoribrevibacter</taxon>
    </lineage>
</organism>
<evidence type="ECO:0000256" key="1">
    <source>
        <dbReference type="ARBA" id="ARBA00004651"/>
    </source>
</evidence>
<dbReference type="PANTHER" id="PTHR33406">
    <property type="entry name" value="MEMBRANE PROTEIN MJ1562-RELATED"/>
    <property type="match status" value="1"/>
</dbReference>
<sequence>MKHRVMEFSVSHPKWVFWLVGLLTLLALAMIPKIQIDTDPENMLPADNAARVMHEEIKHRFGLSDMMVVGVVNEDHPQGIYNPATLSKLDTLTRAILAMEGIVASDLMSLSTSDNITQKGEGQISFHWMMERAPKTQAHADLIKSYVSRLPMLLNTLVSGDGKVAGIYVPIESKDLSYGLYQQMLTVIEQLPSGHEQYHITGLPVAEDTFGVEMFKQMAISAPAAGLLIFVVMLLFFRSVPLVVAPMLVAMATVIITMGLMIGLGYPVHIMSSMIAIFLMPIAVVDSVHILSEFSDHYRPGVDKKALARRVVNNLFQPMLFTSITSMVGFASLNTADIPPVQVFGSFVAFGIGLAFVLSITLVPAYMASLSDQTLNKMAKRVHDSEEANTPLARFLRHIPAFTMKYSKTLIAMVVMMFAISGWGISKIVINDNPTNWFELEHPIRVADRVLNEHFAGTYQAYLTFTYAGDNTHNQAQQLAERSGLLLQDANDELKQLWHELLTKHGQDINALSQAVLEQQFLADDSQLRYWDGLSTLLEFMSGSSKAFLDPKQLAYVSDVQAALINSGLVGKTTGLPDLLKTVNRELHSGKDRDYQLPASEAVNAQAILTYQSSHRPNDVWHMVTPDYQSAVLWLQLKSGDNQDMTKVLAFMDKWFEAHPLPKGITVDWGGLTYINVVWQDAMVSGMLESLMTSFVVVALMMMVLFRSVAWGLIAMLPLSVTISFIYGLIGLMGKNYDMPVAVLSALTLGMSIDFAIHFIERTRVLVKEQGSWQKGLTQVFEEPGRAISRNAMVIALGFTPLLLAPLVPYQTVGVFLASIMAISCVITLLVLPAILNVLKSVLFNSESKPVSNVSTASTEREVDHA</sequence>
<dbReference type="PRINTS" id="PR00702">
    <property type="entry name" value="ACRIFLAVINRP"/>
</dbReference>
<evidence type="ECO:0000256" key="5">
    <source>
        <dbReference type="ARBA" id="ARBA00023136"/>
    </source>
</evidence>
<proteinExistence type="predicted"/>
<evidence type="ECO:0000256" key="4">
    <source>
        <dbReference type="ARBA" id="ARBA00022989"/>
    </source>
</evidence>
<keyword evidence="5 6" id="KW-0472">Membrane</keyword>
<feature type="transmembrane region" description="Helical" evidence="6">
    <location>
        <begin position="311"/>
        <end position="331"/>
    </location>
</feature>
<dbReference type="PANTHER" id="PTHR33406:SF13">
    <property type="entry name" value="MEMBRANE PROTEIN YDFJ"/>
    <property type="match status" value="1"/>
</dbReference>
<feature type="transmembrane region" description="Helical" evidence="6">
    <location>
        <begin position="270"/>
        <end position="291"/>
    </location>
</feature>
<keyword evidence="2" id="KW-1003">Cell membrane</keyword>
<feature type="transmembrane region" description="Helical" evidence="6">
    <location>
        <begin position="739"/>
        <end position="760"/>
    </location>
</feature>
<comment type="caution">
    <text evidence="8">The sequence shown here is derived from an EMBL/GenBank/DDBJ whole genome shotgun (WGS) entry which is preliminary data.</text>
</comment>
<reference evidence="9" key="1">
    <citation type="journal article" date="2019" name="Int. J. Syst. Evol. Microbiol.">
        <title>The Global Catalogue of Microorganisms (GCM) 10K type strain sequencing project: providing services to taxonomists for standard genome sequencing and annotation.</title>
        <authorList>
            <consortium name="The Broad Institute Genomics Platform"/>
            <consortium name="The Broad Institute Genome Sequencing Center for Infectious Disease"/>
            <person name="Wu L."/>
            <person name="Ma J."/>
        </authorList>
    </citation>
    <scope>NUCLEOTIDE SEQUENCE [LARGE SCALE GENOMIC DNA]</scope>
    <source>
        <strain evidence="9">KCTC 52438</strain>
    </source>
</reference>
<dbReference type="SUPFAM" id="SSF82866">
    <property type="entry name" value="Multidrug efflux transporter AcrB transmembrane domain"/>
    <property type="match status" value="2"/>
</dbReference>